<dbReference type="InParanoid" id="G0VCB5"/>
<sequence length="357" mass="40259">MFQPNLATVPAQQARSALRRDPHVLRAYLRGAGRNRQVNLLSLQRKGVPDVQNRGLYKSTIHRNVCVRVYMYLFLRFKPATAPHRTPVMGTSKLQPQLNAKRNTRIVSATLALLGLVAFIMFTWNDSFEASIDMLPFKDVPFKLPDTLVSGSAAEDTDKTNTPRIDVKETNDNVLKVWEEITNIRNELSGSDKGNFNLNDGAMNTKKKPSQGNAMRTKESSKLNVKPFDPERSFNQIIHTSPAVLFIKSSSTDSLNLRKLLKEEYEISPELAVVDLDKHSNGVELEQYIKQNKLLTEERTNSPINVPYLFLNGNSVINNGLSKDISKLHKNGHLLEKLRSLSDGHIMFVKKDHPSNS</sequence>
<evidence type="ECO:0000256" key="2">
    <source>
        <dbReference type="SAM" id="Phobius"/>
    </source>
</evidence>
<dbReference type="AlphaFoldDB" id="G0VCB5"/>
<evidence type="ECO:0000256" key="1">
    <source>
        <dbReference type="SAM" id="MobiDB-lite"/>
    </source>
</evidence>
<dbReference type="STRING" id="1064592.G0VCB5"/>
<protein>
    <submittedName>
        <fullName evidence="3">Uncharacterized protein</fullName>
    </submittedName>
</protein>
<dbReference type="PROSITE" id="PS51354">
    <property type="entry name" value="GLUTAREDOXIN_2"/>
    <property type="match status" value="1"/>
</dbReference>
<feature type="region of interest" description="Disordered" evidence="1">
    <location>
        <begin position="195"/>
        <end position="226"/>
    </location>
</feature>
<dbReference type="Proteomes" id="UP000001640">
    <property type="component" value="Chromosome 3"/>
</dbReference>
<feature type="transmembrane region" description="Helical" evidence="2">
    <location>
        <begin position="106"/>
        <end position="124"/>
    </location>
</feature>
<dbReference type="KEGG" id="ncs:NCAS_0C01340"/>
<dbReference type="FunCoup" id="G0VCB5">
    <property type="interactions" value="69"/>
</dbReference>
<dbReference type="eggNOG" id="KOG1752">
    <property type="taxonomic scope" value="Eukaryota"/>
</dbReference>
<evidence type="ECO:0000313" key="4">
    <source>
        <dbReference type="Proteomes" id="UP000001640"/>
    </source>
</evidence>
<dbReference type="OMA" id="EYEISPQ"/>
<dbReference type="HOGENOM" id="CLU_066481_0_0_1"/>
<name>G0VCB5_NAUCA</name>
<dbReference type="RefSeq" id="XP_003675491.1">
    <property type="nucleotide sequence ID" value="XM_003675443.1"/>
</dbReference>
<accession>G0VCB5</accession>
<reference evidence="3 4" key="1">
    <citation type="journal article" date="2011" name="Proc. Natl. Acad. Sci. U.S.A.">
        <title>Evolutionary erosion of yeast sex chromosomes by mating-type switching accidents.</title>
        <authorList>
            <person name="Gordon J.L."/>
            <person name="Armisen D."/>
            <person name="Proux-Wera E."/>
            <person name="Oheigeartaigh S.S."/>
            <person name="Byrne K.P."/>
            <person name="Wolfe K.H."/>
        </authorList>
    </citation>
    <scope>NUCLEOTIDE SEQUENCE [LARGE SCALE GENOMIC DNA]</scope>
    <source>
        <strain evidence="4">ATCC 76901 / BCRC 22586 / CBS 4309 / NBRC 1992 / NRRL Y-12630</strain>
    </source>
</reference>
<dbReference type="OrthoDB" id="4035655at2759"/>
<proteinExistence type="predicted"/>
<evidence type="ECO:0000313" key="3">
    <source>
        <dbReference type="EMBL" id="CCC69124.1"/>
    </source>
</evidence>
<dbReference type="Gene3D" id="3.40.30.10">
    <property type="entry name" value="Glutaredoxin"/>
    <property type="match status" value="1"/>
</dbReference>
<dbReference type="SUPFAM" id="SSF52833">
    <property type="entry name" value="Thioredoxin-like"/>
    <property type="match status" value="1"/>
</dbReference>
<dbReference type="GeneID" id="96902708"/>
<reference key="2">
    <citation type="submission" date="2011-08" db="EMBL/GenBank/DDBJ databases">
        <title>Genome sequence of Naumovozyma castellii.</title>
        <authorList>
            <person name="Gordon J.L."/>
            <person name="Armisen D."/>
            <person name="Proux-Wera E."/>
            <person name="OhEigeartaigh S.S."/>
            <person name="Byrne K.P."/>
            <person name="Wolfe K.H."/>
        </authorList>
    </citation>
    <scope>NUCLEOTIDE SEQUENCE</scope>
    <source>
        <strain>Type strain:CBS 4309</strain>
    </source>
</reference>
<keyword evidence="2" id="KW-0472">Membrane</keyword>
<dbReference type="EMBL" id="HE576754">
    <property type="protein sequence ID" value="CCC69124.1"/>
    <property type="molecule type" value="Genomic_DNA"/>
</dbReference>
<keyword evidence="4" id="KW-1185">Reference proteome</keyword>
<keyword evidence="2" id="KW-1133">Transmembrane helix</keyword>
<dbReference type="InterPro" id="IPR036249">
    <property type="entry name" value="Thioredoxin-like_sf"/>
</dbReference>
<gene>
    <name evidence="3" type="primary">NCAS0C01340</name>
    <name evidence="3" type="ordered locus">NCAS_0C01340</name>
</gene>
<organism evidence="3 4">
    <name type="scientific">Naumovozyma castellii</name>
    <name type="common">Yeast</name>
    <name type="synonym">Saccharomyces castellii</name>
    <dbReference type="NCBI Taxonomy" id="27288"/>
    <lineage>
        <taxon>Eukaryota</taxon>
        <taxon>Fungi</taxon>
        <taxon>Dikarya</taxon>
        <taxon>Ascomycota</taxon>
        <taxon>Saccharomycotina</taxon>
        <taxon>Saccharomycetes</taxon>
        <taxon>Saccharomycetales</taxon>
        <taxon>Saccharomycetaceae</taxon>
        <taxon>Naumovozyma</taxon>
    </lineage>
</organism>
<keyword evidence="2" id="KW-0812">Transmembrane</keyword>